<comment type="caution">
    <text evidence="2">The sequence shown here is derived from an EMBL/GenBank/DDBJ whole genome shotgun (WGS) entry which is preliminary data.</text>
</comment>
<organism evidence="2 3">
    <name type="scientific">Cladophialophora carrionii</name>
    <dbReference type="NCBI Taxonomy" id="86049"/>
    <lineage>
        <taxon>Eukaryota</taxon>
        <taxon>Fungi</taxon>
        <taxon>Dikarya</taxon>
        <taxon>Ascomycota</taxon>
        <taxon>Pezizomycotina</taxon>
        <taxon>Eurotiomycetes</taxon>
        <taxon>Chaetothyriomycetidae</taxon>
        <taxon>Chaetothyriales</taxon>
        <taxon>Herpotrichiellaceae</taxon>
        <taxon>Cladophialophora</taxon>
    </lineage>
</organism>
<dbReference type="EMBL" id="LGRB01000001">
    <property type="protein sequence ID" value="OCT55135.1"/>
    <property type="molecule type" value="Genomic_DNA"/>
</dbReference>
<dbReference type="PANTHER" id="PTHR42084">
    <property type="entry name" value="YALI0E26631P"/>
    <property type="match status" value="1"/>
</dbReference>
<feature type="compositionally biased region" description="Polar residues" evidence="1">
    <location>
        <begin position="103"/>
        <end position="118"/>
    </location>
</feature>
<keyword evidence="3" id="KW-1185">Reference proteome</keyword>
<evidence type="ECO:0000313" key="2">
    <source>
        <dbReference type="EMBL" id="OCT55135.1"/>
    </source>
</evidence>
<sequence>MSADLFAAFLAERVAPEDPLESLTQHKTSPREDHVHCSPSTPIKSTITRAQQPTDPSLLLNRSDDGADILFDADEAALDDDEFGDFETRAKPSIDEADLTSGLDPSQSAHPGTVTSVSPRVPDLLDMNDGIPEAAGAADKVSWPESAFHRQSAIPRRSTGSANATETDAWGDFEQTASQDTPAVDDLAFGSRRKSQTVKEEITAHSADEEWEPFDEEPRSDGSYATGAPKLPGSLPSEPVRATPGQPRSLIVLDRPSNVPPPSSLLPLLSAVFQSIRRGNVDTDTPKSDLASQVLLAFRTASRIIAGRTLRWKRDSLLAQSVRIGQAGKSGGMKLVAVNKSETSKEEKEVEDMIQDWSNYIHEFNSIISRAGLPPSRMRLSPRIPLKAGKHPNSSDSSKQCALCGLKRTERLSEVDTDVDDLFGEFWVEHWGHRDCCDFWYSYKAMLGQR</sequence>
<dbReference type="AlphaFoldDB" id="A0A1C1D3K2"/>
<protein>
    <recommendedName>
        <fullName evidence="4">Serine/threonine-protein kinase ppk6</fullName>
    </recommendedName>
</protein>
<accession>A0A1C1D3K2</accession>
<dbReference type="eggNOG" id="ENOG502SAHR">
    <property type="taxonomic scope" value="Eukaryota"/>
</dbReference>
<feature type="compositionally biased region" description="Basic and acidic residues" evidence="1">
    <location>
        <begin position="197"/>
        <end position="208"/>
    </location>
</feature>
<feature type="region of interest" description="Disordered" evidence="1">
    <location>
        <begin position="76"/>
        <end position="245"/>
    </location>
</feature>
<proteinExistence type="predicted"/>
<dbReference type="VEuPathDB" id="FungiDB:G647_00020"/>
<dbReference type="VEuPathDB" id="FungiDB:CLCR_00021"/>
<dbReference type="OrthoDB" id="5420391at2759"/>
<feature type="compositionally biased region" description="Acidic residues" evidence="1">
    <location>
        <begin position="76"/>
        <end position="85"/>
    </location>
</feature>
<dbReference type="PANTHER" id="PTHR42084:SF1">
    <property type="entry name" value="SERINE_THREONINE-PROTEIN KINASE PPK6"/>
    <property type="match status" value="1"/>
</dbReference>
<feature type="region of interest" description="Disordered" evidence="1">
    <location>
        <begin position="18"/>
        <end position="63"/>
    </location>
</feature>
<evidence type="ECO:0000256" key="1">
    <source>
        <dbReference type="SAM" id="MobiDB-lite"/>
    </source>
</evidence>
<reference evidence="3" key="1">
    <citation type="submission" date="2015-07" db="EMBL/GenBank/DDBJ databases">
        <authorList>
            <person name="Teixeira M.M."/>
            <person name="Souza R.C."/>
            <person name="Almeida L.G."/>
            <person name="Vicente V.A."/>
            <person name="de Hoog S."/>
            <person name="Bocca A.L."/>
            <person name="de Almeida S.R."/>
            <person name="Vasconcelos A.T."/>
            <person name="Felipe M.S."/>
        </authorList>
    </citation>
    <scope>NUCLEOTIDE SEQUENCE [LARGE SCALE GENOMIC DNA]</scope>
    <source>
        <strain evidence="3">KSF</strain>
    </source>
</reference>
<evidence type="ECO:0000313" key="3">
    <source>
        <dbReference type="Proteomes" id="UP000094526"/>
    </source>
</evidence>
<evidence type="ECO:0008006" key="4">
    <source>
        <dbReference type="Google" id="ProtNLM"/>
    </source>
</evidence>
<dbReference type="STRING" id="86049.A0A1C1D3K2"/>
<gene>
    <name evidence="2" type="ORF">CLCR_00021</name>
</gene>
<name>A0A1C1D3K2_9EURO</name>
<dbReference type="Proteomes" id="UP000094526">
    <property type="component" value="Unassembled WGS sequence"/>
</dbReference>
<feature type="compositionally biased region" description="Polar residues" evidence="1">
    <location>
        <begin position="38"/>
        <end position="55"/>
    </location>
</feature>